<evidence type="ECO:0000313" key="5">
    <source>
        <dbReference type="Proteomes" id="UP001497444"/>
    </source>
</evidence>
<dbReference type="Pfam" id="PF07001">
    <property type="entry name" value="BAT2_N"/>
    <property type="match status" value="1"/>
</dbReference>
<feature type="compositionally biased region" description="Low complexity" evidence="2">
    <location>
        <begin position="35"/>
        <end position="48"/>
    </location>
</feature>
<comment type="caution">
    <text evidence="4">The sequence shown here is derived from an EMBL/GenBank/DDBJ whole genome shotgun (WGS) entry which is preliminary data.</text>
</comment>
<evidence type="ECO:0000256" key="1">
    <source>
        <dbReference type="ARBA" id="ARBA00022553"/>
    </source>
</evidence>
<proteinExistence type="predicted"/>
<keyword evidence="5" id="KW-1185">Reference proteome</keyword>
<dbReference type="PANTHER" id="PTHR34805:SF1">
    <property type="entry name" value="PROTEIN MODIFIER OF SNC1 1"/>
    <property type="match status" value="1"/>
</dbReference>
<feature type="compositionally biased region" description="Polar residues" evidence="2">
    <location>
        <begin position="63"/>
        <end position="75"/>
    </location>
</feature>
<accession>A0ABP0VGY2</accession>
<name>A0ABP0VGY2_9BRYO</name>
<dbReference type="InterPro" id="IPR009738">
    <property type="entry name" value="BAT2_N"/>
</dbReference>
<keyword evidence="1" id="KW-0597">Phosphoprotein</keyword>
<feature type="compositionally biased region" description="Low complexity" evidence="2">
    <location>
        <begin position="76"/>
        <end position="85"/>
    </location>
</feature>
<reference evidence="4" key="1">
    <citation type="submission" date="2024-02" db="EMBL/GenBank/DDBJ databases">
        <authorList>
            <consortium name="ELIXIR-Norway"/>
            <consortium name="Elixir Norway"/>
        </authorList>
    </citation>
    <scope>NUCLEOTIDE SEQUENCE</scope>
</reference>
<organism evidence="4 5">
    <name type="scientific">Sphagnum jensenii</name>
    <dbReference type="NCBI Taxonomy" id="128206"/>
    <lineage>
        <taxon>Eukaryota</taxon>
        <taxon>Viridiplantae</taxon>
        <taxon>Streptophyta</taxon>
        <taxon>Embryophyta</taxon>
        <taxon>Bryophyta</taxon>
        <taxon>Sphagnophytina</taxon>
        <taxon>Sphagnopsida</taxon>
        <taxon>Sphagnales</taxon>
        <taxon>Sphagnaceae</taxon>
        <taxon>Sphagnum</taxon>
    </lineage>
</organism>
<feature type="domain" description="BAT2 N-terminal" evidence="3">
    <location>
        <begin position="1"/>
        <end position="106"/>
    </location>
</feature>
<feature type="region of interest" description="Disordered" evidence="2">
    <location>
        <begin position="35"/>
        <end position="126"/>
    </location>
</feature>
<evidence type="ECO:0000259" key="3">
    <source>
        <dbReference type="Pfam" id="PF07001"/>
    </source>
</evidence>
<dbReference type="Proteomes" id="UP001497444">
    <property type="component" value="Unassembled WGS sequence"/>
</dbReference>
<sequence length="126" mass="12813">MTVLGKILVVPKPINLPIQRLENRGFDPNVEIVPRGSVSWGSVGRSPPTSTGAWGTAAPGSSPPVTNSAWGSKQRSSTTGSNSTGGAAGAWGGGRSLPCPASAGSGTTLFSRQHQTRGATARHTYS</sequence>
<evidence type="ECO:0000313" key="4">
    <source>
        <dbReference type="EMBL" id="CAK9253704.1"/>
    </source>
</evidence>
<feature type="compositionally biased region" description="Gly residues" evidence="2">
    <location>
        <begin position="86"/>
        <end position="95"/>
    </location>
</feature>
<feature type="compositionally biased region" description="Polar residues" evidence="2">
    <location>
        <begin position="104"/>
        <end position="118"/>
    </location>
</feature>
<protein>
    <recommendedName>
        <fullName evidence="3">BAT2 N-terminal domain-containing protein</fullName>
    </recommendedName>
</protein>
<dbReference type="InterPro" id="IPR038808">
    <property type="entry name" value="MOS1-like"/>
</dbReference>
<dbReference type="PANTHER" id="PTHR34805">
    <property type="entry name" value="PROTEIN MODIFIER OF SNC1 1"/>
    <property type="match status" value="1"/>
</dbReference>
<dbReference type="EMBL" id="CAXAQS010000931">
    <property type="protein sequence ID" value="CAK9253704.1"/>
    <property type="molecule type" value="Genomic_DNA"/>
</dbReference>
<gene>
    <name evidence="4" type="ORF">CSSPJE1EN1_LOCUS29082</name>
</gene>
<evidence type="ECO:0000256" key="2">
    <source>
        <dbReference type="SAM" id="MobiDB-lite"/>
    </source>
</evidence>